<dbReference type="EMBL" id="CP001941">
    <property type="protein sequence ID" value="ADD08853.1"/>
    <property type="molecule type" value="Genomic_DNA"/>
</dbReference>
<reference evidence="1" key="1">
    <citation type="submission" date="2010-02" db="EMBL/GenBank/DDBJ databases">
        <title>Complete sequence of Aciduliprofundum boonei T469.</title>
        <authorList>
            <consortium name="US DOE Joint Genome Institute"/>
            <person name="Lucas S."/>
            <person name="Copeland A."/>
            <person name="Lapidus A."/>
            <person name="Cheng J.-F."/>
            <person name="Bruce D."/>
            <person name="Goodwin L."/>
            <person name="Pitluck S."/>
            <person name="Saunders E."/>
            <person name="Detter J.C."/>
            <person name="Han C."/>
            <person name="Tapia R."/>
            <person name="Land M."/>
            <person name="Hauser L."/>
            <person name="Kyrpides N."/>
            <person name="Mikhailova N."/>
            <person name="Flores G."/>
            <person name="Reysenbach A.-L."/>
            <person name="Woyke T."/>
        </authorList>
    </citation>
    <scope>NUCLEOTIDE SEQUENCE</scope>
    <source>
        <strain evidence="1">T469</strain>
    </source>
</reference>
<keyword evidence="2" id="KW-1185">Reference proteome</keyword>
<dbReference type="RefSeq" id="WP_008086565.1">
    <property type="nucleotide sequence ID" value="NC_013926.1"/>
</dbReference>
<name>B5IHA8_ACIB4</name>
<evidence type="ECO:0000313" key="1">
    <source>
        <dbReference type="EMBL" id="ADD08853.1"/>
    </source>
</evidence>
<dbReference type="GeneID" id="8828001"/>
<accession>B5IHA8</accession>
<dbReference type="STRING" id="439481.Aboo_1044"/>
<protein>
    <submittedName>
        <fullName evidence="1">Uncharacterized protein</fullName>
    </submittedName>
</protein>
<gene>
    <name evidence="1" type="ordered locus">Aboo_1044</name>
</gene>
<proteinExistence type="predicted"/>
<evidence type="ECO:0000313" key="2">
    <source>
        <dbReference type="Proteomes" id="UP000001400"/>
    </source>
</evidence>
<dbReference type="KEGG" id="abi:Aboo_1044"/>
<dbReference type="HOGENOM" id="CLU_1237859_0_0_2"/>
<dbReference type="AlphaFoldDB" id="B5IHA8"/>
<organism evidence="1 2">
    <name type="scientific">Aciduliprofundum boonei (strain DSM 19572 / T469)</name>
    <dbReference type="NCBI Taxonomy" id="439481"/>
    <lineage>
        <taxon>Archaea</taxon>
        <taxon>Methanobacteriati</taxon>
        <taxon>Thermoplasmatota</taxon>
        <taxon>DHVE2 group</taxon>
        <taxon>Candidatus Aciduliprofundum</taxon>
    </lineage>
</organism>
<sequence length="223" mass="26040">MKNLDKYVKDLTERIKINYEGLKISEKGTEMEKKAYMGFYIPYPKTLDNDIIIGSEVDEMAPIRRSSIVVWRITPSGFELISAKDQKFEHKVRKMIEETRDKVVYTYDETKLSPNITRLLQRRRLKDLEESVERLSLHMDKSDIPVPWDPIDFDDVSEAWRSGDTRIVNLHCVAEALRIYSIYLIVKVTEMIRSLNTVTLDQFMVKGNSNGKIKLPKLVDSTY</sequence>
<dbReference type="Proteomes" id="UP000001400">
    <property type="component" value="Chromosome"/>
</dbReference>